<evidence type="ECO:0000313" key="1">
    <source>
        <dbReference type="EMBL" id="NMN97839.1"/>
    </source>
</evidence>
<dbReference type="RefSeq" id="WP_169591074.1">
    <property type="nucleotide sequence ID" value="NZ_VCQU01000008.1"/>
</dbReference>
<reference evidence="1 2" key="1">
    <citation type="submission" date="2019-05" db="EMBL/GenBank/DDBJ databases">
        <authorList>
            <person name="Lee S.D."/>
        </authorList>
    </citation>
    <scope>NUCLEOTIDE SEQUENCE [LARGE SCALE GENOMIC DNA]</scope>
    <source>
        <strain evidence="1 2">YC2-7</strain>
    </source>
</reference>
<name>A0A848KHS2_9NOCA</name>
<organism evidence="1 2">
    <name type="scientific">Antrihabitans stalactiti</name>
    <dbReference type="NCBI Taxonomy" id="2584121"/>
    <lineage>
        <taxon>Bacteria</taxon>
        <taxon>Bacillati</taxon>
        <taxon>Actinomycetota</taxon>
        <taxon>Actinomycetes</taxon>
        <taxon>Mycobacteriales</taxon>
        <taxon>Nocardiaceae</taxon>
        <taxon>Antrihabitans</taxon>
    </lineage>
</organism>
<reference evidence="1 2" key="2">
    <citation type="submission" date="2020-06" db="EMBL/GenBank/DDBJ databases">
        <title>Antribacter stalactiti gen. nov., sp. nov., a new member of the family Nacardiaceae isolated from a cave.</title>
        <authorList>
            <person name="Kim I.S."/>
        </authorList>
    </citation>
    <scope>NUCLEOTIDE SEQUENCE [LARGE SCALE GENOMIC DNA]</scope>
    <source>
        <strain evidence="1 2">YC2-7</strain>
    </source>
</reference>
<proteinExistence type="predicted"/>
<dbReference type="EMBL" id="VCQU01000008">
    <property type="protein sequence ID" value="NMN97839.1"/>
    <property type="molecule type" value="Genomic_DNA"/>
</dbReference>
<keyword evidence="2" id="KW-1185">Reference proteome</keyword>
<evidence type="ECO:0000313" key="2">
    <source>
        <dbReference type="Proteomes" id="UP000535543"/>
    </source>
</evidence>
<protein>
    <submittedName>
        <fullName evidence="1">Uncharacterized protein</fullName>
    </submittedName>
</protein>
<dbReference type="Proteomes" id="UP000535543">
    <property type="component" value="Unassembled WGS sequence"/>
</dbReference>
<accession>A0A848KHS2</accession>
<comment type="caution">
    <text evidence="1">The sequence shown here is derived from an EMBL/GenBank/DDBJ whole genome shotgun (WGS) entry which is preliminary data.</text>
</comment>
<dbReference type="AlphaFoldDB" id="A0A848KHS2"/>
<gene>
    <name evidence="1" type="ORF">FGL95_22635</name>
</gene>
<sequence length="83" mass="9462">MSTTKELVAQLVAGELTIEQVAEALRSKTFRKISNEYPDETADPRVYDDDSFFWVGVAWDRQRIDDDQYDILSRAAGESTNES</sequence>